<accession>A0A7Y9LBJ7</accession>
<dbReference type="InterPro" id="IPR036390">
    <property type="entry name" value="WH_DNA-bd_sf"/>
</dbReference>
<feature type="domain" description="Transcription regulator PadR N-terminal" evidence="1">
    <location>
        <begin position="11"/>
        <end position="85"/>
    </location>
</feature>
<proteinExistence type="predicted"/>
<evidence type="ECO:0000313" key="2">
    <source>
        <dbReference type="EMBL" id="NYE70918.1"/>
    </source>
</evidence>
<dbReference type="InterPro" id="IPR036388">
    <property type="entry name" value="WH-like_DNA-bd_sf"/>
</dbReference>
<evidence type="ECO:0000313" key="3">
    <source>
        <dbReference type="Proteomes" id="UP000569914"/>
    </source>
</evidence>
<comment type="caution">
    <text evidence="2">The sequence shown here is derived from an EMBL/GenBank/DDBJ whole genome shotgun (WGS) entry which is preliminary data.</text>
</comment>
<dbReference type="RefSeq" id="WP_179750733.1">
    <property type="nucleotide sequence ID" value="NZ_JACCBU010000001.1"/>
</dbReference>
<dbReference type="AlphaFoldDB" id="A0A7Y9LBJ7"/>
<organism evidence="2 3">
    <name type="scientific">Microlunatus parietis</name>
    <dbReference type="NCBI Taxonomy" id="682979"/>
    <lineage>
        <taxon>Bacteria</taxon>
        <taxon>Bacillati</taxon>
        <taxon>Actinomycetota</taxon>
        <taxon>Actinomycetes</taxon>
        <taxon>Propionibacteriales</taxon>
        <taxon>Propionibacteriaceae</taxon>
        <taxon>Microlunatus</taxon>
    </lineage>
</organism>
<dbReference type="InterPro" id="IPR005149">
    <property type="entry name" value="Tscrpt_reg_PadR_N"/>
</dbReference>
<gene>
    <name evidence="2" type="ORF">BKA15_002247</name>
</gene>
<dbReference type="Gene3D" id="1.10.10.10">
    <property type="entry name" value="Winged helix-like DNA-binding domain superfamily/Winged helix DNA-binding domain"/>
    <property type="match status" value="1"/>
</dbReference>
<name>A0A7Y9LBJ7_9ACTN</name>
<keyword evidence="3" id="KW-1185">Reference proteome</keyword>
<sequence>MASAAVTRMLVLGVVSLFQPVNGYQVMRELNSWYVEDWAQVRPGSIYSMLNSLSKQGLLRRHELTEADRAVAVYEVDPAGADQLNELVRSGLEGTTGPDQIMFQAAMSFAPMLTRAEVVAAIRVRVDSVAQYRDGLVAKISNENIPTHVRHTLTMHYTLAEAELAWTREFATMLDNGFLWFAGESGDPWKPPEDDAGWEMVEQARRYREEIAKRYG</sequence>
<evidence type="ECO:0000259" key="1">
    <source>
        <dbReference type="Pfam" id="PF03551"/>
    </source>
</evidence>
<dbReference type="SUPFAM" id="SSF46785">
    <property type="entry name" value="Winged helix' DNA-binding domain"/>
    <property type="match status" value="1"/>
</dbReference>
<reference evidence="2 3" key="1">
    <citation type="submission" date="2020-07" db="EMBL/GenBank/DDBJ databases">
        <title>Sequencing the genomes of 1000 actinobacteria strains.</title>
        <authorList>
            <person name="Klenk H.-P."/>
        </authorList>
    </citation>
    <scope>NUCLEOTIDE SEQUENCE [LARGE SCALE GENOMIC DNA]</scope>
    <source>
        <strain evidence="2 3">DSM 22083</strain>
    </source>
</reference>
<dbReference type="Pfam" id="PF03551">
    <property type="entry name" value="PadR"/>
    <property type="match status" value="1"/>
</dbReference>
<dbReference type="Proteomes" id="UP000569914">
    <property type="component" value="Unassembled WGS sequence"/>
</dbReference>
<dbReference type="EMBL" id="JACCBU010000001">
    <property type="protein sequence ID" value="NYE70918.1"/>
    <property type="molecule type" value="Genomic_DNA"/>
</dbReference>
<protein>
    <submittedName>
        <fullName evidence="2">DNA-binding PadR family transcriptional regulator</fullName>
    </submittedName>
</protein>
<dbReference type="GO" id="GO:0003677">
    <property type="term" value="F:DNA binding"/>
    <property type="evidence" value="ECO:0007669"/>
    <property type="project" value="UniProtKB-KW"/>
</dbReference>
<keyword evidence="2" id="KW-0238">DNA-binding</keyword>